<dbReference type="SUPFAM" id="SSF47598">
    <property type="entry name" value="Ribbon-helix-helix"/>
    <property type="match status" value="1"/>
</dbReference>
<reference evidence="2" key="1">
    <citation type="journal article" date="2019" name="Int. J. Syst. Evol. Microbiol.">
        <title>The Global Catalogue of Microorganisms (GCM) 10K type strain sequencing project: providing services to taxonomists for standard genome sequencing and annotation.</title>
        <authorList>
            <consortium name="The Broad Institute Genomics Platform"/>
            <consortium name="The Broad Institute Genome Sequencing Center for Infectious Disease"/>
            <person name="Wu L."/>
            <person name="Ma J."/>
        </authorList>
    </citation>
    <scope>NUCLEOTIDE SEQUENCE [LARGE SCALE GENOMIC DNA]</scope>
    <source>
        <strain evidence="2">CCUG 49560</strain>
    </source>
</reference>
<name>A0ABV9EL58_9ACTN</name>
<gene>
    <name evidence="1" type="ORF">ACFO8L_29900</name>
</gene>
<protein>
    <submittedName>
        <fullName evidence="1">CopG family transcriptional regulator</fullName>
    </submittedName>
</protein>
<keyword evidence="2" id="KW-1185">Reference proteome</keyword>
<dbReference type="InterPro" id="IPR010985">
    <property type="entry name" value="Ribbon_hlx_hlx"/>
</dbReference>
<dbReference type="RefSeq" id="WP_262844092.1">
    <property type="nucleotide sequence ID" value="NZ_JANZYP010000025.1"/>
</dbReference>
<dbReference type="EMBL" id="JBHSFN010000022">
    <property type="protein sequence ID" value="MFC4590340.1"/>
    <property type="molecule type" value="Genomic_DNA"/>
</dbReference>
<proteinExistence type="predicted"/>
<comment type="caution">
    <text evidence="1">The sequence shown here is derived from an EMBL/GenBank/DDBJ whole genome shotgun (WGS) entry which is preliminary data.</text>
</comment>
<evidence type="ECO:0000313" key="1">
    <source>
        <dbReference type="EMBL" id="MFC4590340.1"/>
    </source>
</evidence>
<evidence type="ECO:0000313" key="2">
    <source>
        <dbReference type="Proteomes" id="UP001595891"/>
    </source>
</evidence>
<accession>A0ABV9EL58</accession>
<dbReference type="Proteomes" id="UP001595891">
    <property type="component" value="Unassembled WGS sequence"/>
</dbReference>
<sequence length="67" mass="7650">MAMTLRLSDQRNEALRRRADKEGRSVEQVVNAAVDEYLARHDADEEVRRLGVAAAGRWRTVLDRLGE</sequence>
<organism evidence="1 2">
    <name type="scientific">Sphaerisporangium corydalis</name>
    <dbReference type="NCBI Taxonomy" id="1441875"/>
    <lineage>
        <taxon>Bacteria</taxon>
        <taxon>Bacillati</taxon>
        <taxon>Actinomycetota</taxon>
        <taxon>Actinomycetes</taxon>
        <taxon>Streptosporangiales</taxon>
        <taxon>Streptosporangiaceae</taxon>
        <taxon>Sphaerisporangium</taxon>
    </lineage>
</organism>